<name>A0A9X9F457_BACCE</name>
<proteinExistence type="predicted"/>
<evidence type="ECO:0000313" key="1">
    <source>
        <dbReference type="EMBL" id="TKI97475.1"/>
    </source>
</evidence>
<dbReference type="Proteomes" id="UP000308444">
    <property type="component" value="Unassembled WGS sequence"/>
</dbReference>
<sequence length="30" mass="3491">MELNKPSVAVVENVGFTNVFNYVGYYFLFE</sequence>
<reference evidence="1 2" key="1">
    <citation type="journal article" date="2019" name="Environ. Microbiol.">
        <title>An active ?-lactamase is a part of an orchestrated cell wall stress resistance network of Bacillus subtilis and related rhizosphere species.</title>
        <authorList>
            <person name="Bucher T."/>
            <person name="Keren-Paz A."/>
            <person name="Hausser J."/>
            <person name="Olender T."/>
            <person name="Cytryn E."/>
            <person name="Kolodkin-Gal I."/>
        </authorList>
    </citation>
    <scope>NUCLEOTIDE SEQUENCE [LARGE SCALE GENOMIC DNA]</scope>
    <source>
        <strain evidence="1 2">I32</strain>
    </source>
</reference>
<comment type="caution">
    <text evidence="1">The sequence shown here is derived from an EMBL/GenBank/DDBJ whole genome shotgun (WGS) entry which is preliminary data.</text>
</comment>
<feature type="non-terminal residue" evidence="1">
    <location>
        <position position="1"/>
    </location>
</feature>
<dbReference type="AlphaFoldDB" id="A0A9X9F457"/>
<dbReference type="EMBL" id="SZOH01002029">
    <property type="protein sequence ID" value="TKI97475.1"/>
    <property type="molecule type" value="Genomic_DNA"/>
</dbReference>
<gene>
    <name evidence="1" type="ORF">FC695_25140</name>
</gene>
<evidence type="ECO:0000313" key="2">
    <source>
        <dbReference type="Proteomes" id="UP000308444"/>
    </source>
</evidence>
<protein>
    <submittedName>
        <fullName evidence="1">GNAT family N-acetyltransferase</fullName>
    </submittedName>
</protein>
<organism evidence="1 2">
    <name type="scientific">Bacillus cereus</name>
    <dbReference type="NCBI Taxonomy" id="1396"/>
    <lineage>
        <taxon>Bacteria</taxon>
        <taxon>Bacillati</taxon>
        <taxon>Bacillota</taxon>
        <taxon>Bacilli</taxon>
        <taxon>Bacillales</taxon>
        <taxon>Bacillaceae</taxon>
        <taxon>Bacillus</taxon>
        <taxon>Bacillus cereus group</taxon>
    </lineage>
</organism>
<accession>A0A9X9F457</accession>